<comment type="caution">
    <text evidence="7">The sequence shown here is derived from an EMBL/GenBank/DDBJ whole genome shotgun (WGS) entry which is preliminary data.</text>
</comment>
<keyword evidence="4" id="KW-0234">DNA repair</keyword>
<evidence type="ECO:0000259" key="6">
    <source>
        <dbReference type="SMART" id="SM00849"/>
    </source>
</evidence>
<dbReference type="EMBL" id="JAOPGA020000847">
    <property type="protein sequence ID" value="KAL0482397.1"/>
    <property type="molecule type" value="Genomic_DNA"/>
</dbReference>
<name>A0AAW2YZE2_9EUKA</name>
<dbReference type="GO" id="GO:0003684">
    <property type="term" value="F:damaged DNA binding"/>
    <property type="evidence" value="ECO:0007669"/>
    <property type="project" value="TreeGrafter"/>
</dbReference>
<accession>A0AAW2YZE2</accession>
<evidence type="ECO:0000256" key="5">
    <source>
        <dbReference type="ARBA" id="ARBA00023242"/>
    </source>
</evidence>
<dbReference type="InterPro" id="IPR036866">
    <property type="entry name" value="RibonucZ/Hydroxyglut_hydro"/>
</dbReference>
<dbReference type="GO" id="GO:0035312">
    <property type="term" value="F:5'-3' DNA exonuclease activity"/>
    <property type="evidence" value="ECO:0007669"/>
    <property type="project" value="TreeGrafter"/>
</dbReference>
<keyword evidence="8" id="KW-1185">Reference proteome</keyword>
<feature type="domain" description="Metallo-beta-lactamase" evidence="6">
    <location>
        <begin position="7"/>
        <end position="158"/>
    </location>
</feature>
<dbReference type="PANTHER" id="PTHR23240:SF31">
    <property type="entry name" value="DNA REPAIR METALLO-BETA-LACTAMASE FAMILY PROTEIN"/>
    <property type="match status" value="1"/>
</dbReference>
<sequence length="448" mass="51880">MRSSKKNNVVVEWKGTLPNTNIAVDSFLVKNAVAYFLSHAHSDHHVGLSGKFFQKDDKRKIYCTELTKTLISAKCPQLSGYFEVLNMNEERVLFFDGVPIHVTPLNANHCPGSVMFLFESNHGTTLYTGDFRFEREDLSENSFSFLKDKKIDKIFLDSTFCDPMFEHLPTRRQSIDAVINFLQKDNSQIVYLAFDMLGTEPLLIAIAQHFNVKLYVDKKAFPANRFREMMSLTFLKKHLTSKPTKFRLVGHKVLFDMADNPYKNKEGGLLVRGTTMWTRQEYEQACLHYKKPKVMPNGVHQFIFSMHSSFSELRHFVKIVNKNKAQVTPLSHAIASVGKGVDVLRYFCDISEPVLNQKTRRNYVYKIEDEFDFSYTNHSDILLTQITSSIEENLTPPTHYDLTNDDVFDEQHLKRLFEDSPPSKRLREDDVKAEQKSKKIKSLFDLLE</sequence>
<dbReference type="GO" id="GO:0006303">
    <property type="term" value="P:double-strand break repair via nonhomologous end joining"/>
    <property type="evidence" value="ECO:0007669"/>
    <property type="project" value="TreeGrafter"/>
</dbReference>
<proteinExistence type="inferred from homology"/>
<dbReference type="InterPro" id="IPR011084">
    <property type="entry name" value="DRMBL"/>
</dbReference>
<gene>
    <name evidence="7" type="ORF">AKO1_013046</name>
</gene>
<keyword evidence="3" id="KW-0227">DNA damage</keyword>
<dbReference type="GO" id="GO:0036297">
    <property type="term" value="P:interstrand cross-link repair"/>
    <property type="evidence" value="ECO:0007669"/>
    <property type="project" value="TreeGrafter"/>
</dbReference>
<dbReference type="SUPFAM" id="SSF56281">
    <property type="entry name" value="Metallo-hydrolase/oxidoreductase"/>
    <property type="match status" value="1"/>
</dbReference>
<comment type="subcellular location">
    <subcellularLocation>
        <location evidence="1">Nucleus</location>
    </subcellularLocation>
</comment>
<evidence type="ECO:0000256" key="1">
    <source>
        <dbReference type="ARBA" id="ARBA00004123"/>
    </source>
</evidence>
<evidence type="ECO:0000256" key="2">
    <source>
        <dbReference type="ARBA" id="ARBA00010304"/>
    </source>
</evidence>
<dbReference type="PANTHER" id="PTHR23240">
    <property type="entry name" value="DNA CROSS-LINK REPAIR PROTEIN PSO2/SNM1-RELATED"/>
    <property type="match status" value="1"/>
</dbReference>
<dbReference type="GO" id="GO:0005634">
    <property type="term" value="C:nucleus"/>
    <property type="evidence" value="ECO:0007669"/>
    <property type="project" value="UniProtKB-SubCell"/>
</dbReference>
<dbReference type="Pfam" id="PF07522">
    <property type="entry name" value="DRMBL"/>
    <property type="match status" value="1"/>
</dbReference>
<keyword evidence="7" id="KW-0269">Exonuclease</keyword>
<reference evidence="7 8" key="1">
    <citation type="submission" date="2024-03" db="EMBL/GenBank/DDBJ databases">
        <title>The Acrasis kona genome and developmental transcriptomes reveal deep origins of eukaryotic multicellular pathways.</title>
        <authorList>
            <person name="Sheikh S."/>
            <person name="Fu C.-J."/>
            <person name="Brown M.W."/>
            <person name="Baldauf S.L."/>
        </authorList>
    </citation>
    <scope>NUCLEOTIDE SEQUENCE [LARGE SCALE GENOMIC DNA]</scope>
    <source>
        <strain evidence="7 8">ATCC MYA-3509</strain>
    </source>
</reference>
<keyword evidence="7" id="KW-0378">Hydrolase</keyword>
<keyword evidence="5" id="KW-0539">Nucleus</keyword>
<evidence type="ECO:0000313" key="7">
    <source>
        <dbReference type="EMBL" id="KAL0482397.1"/>
    </source>
</evidence>
<dbReference type="Gene3D" id="3.60.15.10">
    <property type="entry name" value="Ribonuclease Z/Hydroxyacylglutathione hydrolase-like"/>
    <property type="match status" value="1"/>
</dbReference>
<organism evidence="7 8">
    <name type="scientific">Acrasis kona</name>
    <dbReference type="NCBI Taxonomy" id="1008807"/>
    <lineage>
        <taxon>Eukaryota</taxon>
        <taxon>Discoba</taxon>
        <taxon>Heterolobosea</taxon>
        <taxon>Tetramitia</taxon>
        <taxon>Eutetramitia</taxon>
        <taxon>Acrasidae</taxon>
        <taxon>Acrasis</taxon>
    </lineage>
</organism>
<comment type="similarity">
    <text evidence="2">Belongs to the DNA repair metallo-beta-lactamase (DRMBL) family.</text>
</comment>
<dbReference type="InterPro" id="IPR001279">
    <property type="entry name" value="Metallo-B-lactamas"/>
</dbReference>
<keyword evidence="7" id="KW-0540">Nuclease</keyword>
<protein>
    <submittedName>
        <fullName evidence="7">5' exonuclease Apollo</fullName>
    </submittedName>
</protein>
<dbReference type="SMART" id="SM00849">
    <property type="entry name" value="Lactamase_B"/>
    <property type="match status" value="1"/>
</dbReference>
<evidence type="ECO:0000256" key="3">
    <source>
        <dbReference type="ARBA" id="ARBA00022763"/>
    </source>
</evidence>
<evidence type="ECO:0000256" key="4">
    <source>
        <dbReference type="ARBA" id="ARBA00023204"/>
    </source>
</evidence>
<dbReference type="AlphaFoldDB" id="A0AAW2YZE2"/>
<evidence type="ECO:0000313" key="8">
    <source>
        <dbReference type="Proteomes" id="UP001431209"/>
    </source>
</evidence>
<dbReference type="Gene3D" id="3.40.50.12650">
    <property type="match status" value="1"/>
</dbReference>
<dbReference type="Proteomes" id="UP001431209">
    <property type="component" value="Unassembled WGS sequence"/>
</dbReference>